<protein>
    <submittedName>
        <fullName evidence="1">Uncharacterized protein</fullName>
    </submittedName>
</protein>
<dbReference type="GeneID" id="5488603"/>
<dbReference type="AlphaFoldDB" id="A7ENM7"/>
<dbReference type="EMBL" id="CH476628">
    <property type="protein sequence ID" value="EDO04443.1"/>
    <property type="molecule type" value="Genomic_DNA"/>
</dbReference>
<organism evidence="1 2">
    <name type="scientific">Sclerotinia sclerotiorum (strain ATCC 18683 / 1980 / Ss-1)</name>
    <name type="common">White mold</name>
    <name type="synonym">Whetzelinia sclerotiorum</name>
    <dbReference type="NCBI Taxonomy" id="665079"/>
    <lineage>
        <taxon>Eukaryota</taxon>
        <taxon>Fungi</taxon>
        <taxon>Dikarya</taxon>
        <taxon>Ascomycota</taxon>
        <taxon>Pezizomycotina</taxon>
        <taxon>Leotiomycetes</taxon>
        <taxon>Helotiales</taxon>
        <taxon>Sclerotiniaceae</taxon>
        <taxon>Sclerotinia</taxon>
    </lineage>
</organism>
<reference evidence="2" key="1">
    <citation type="journal article" date="2011" name="PLoS Genet.">
        <title>Genomic analysis of the necrotrophic fungal pathogens Sclerotinia sclerotiorum and Botrytis cinerea.</title>
        <authorList>
            <person name="Amselem J."/>
            <person name="Cuomo C.A."/>
            <person name="van Kan J.A."/>
            <person name="Viaud M."/>
            <person name="Benito E.P."/>
            <person name="Couloux A."/>
            <person name="Coutinho P.M."/>
            <person name="de Vries R.P."/>
            <person name="Dyer P.S."/>
            <person name="Fillinger S."/>
            <person name="Fournier E."/>
            <person name="Gout L."/>
            <person name="Hahn M."/>
            <person name="Kohn L."/>
            <person name="Lapalu N."/>
            <person name="Plummer K.M."/>
            <person name="Pradier J.M."/>
            <person name="Quevillon E."/>
            <person name="Sharon A."/>
            <person name="Simon A."/>
            <person name="ten Have A."/>
            <person name="Tudzynski B."/>
            <person name="Tudzynski P."/>
            <person name="Wincker P."/>
            <person name="Andrew M."/>
            <person name="Anthouard V."/>
            <person name="Beever R.E."/>
            <person name="Beffa R."/>
            <person name="Benoit I."/>
            <person name="Bouzid O."/>
            <person name="Brault B."/>
            <person name="Chen Z."/>
            <person name="Choquer M."/>
            <person name="Collemare J."/>
            <person name="Cotton P."/>
            <person name="Danchin E.G."/>
            <person name="Da Silva C."/>
            <person name="Gautier A."/>
            <person name="Giraud C."/>
            <person name="Giraud T."/>
            <person name="Gonzalez C."/>
            <person name="Grossetete S."/>
            <person name="Guldener U."/>
            <person name="Henrissat B."/>
            <person name="Howlett B.J."/>
            <person name="Kodira C."/>
            <person name="Kretschmer M."/>
            <person name="Lappartient A."/>
            <person name="Leroch M."/>
            <person name="Levis C."/>
            <person name="Mauceli E."/>
            <person name="Neuveglise C."/>
            <person name="Oeser B."/>
            <person name="Pearson M."/>
            <person name="Poulain J."/>
            <person name="Poussereau N."/>
            <person name="Quesneville H."/>
            <person name="Rascle C."/>
            <person name="Schumacher J."/>
            <person name="Segurens B."/>
            <person name="Sexton A."/>
            <person name="Silva E."/>
            <person name="Sirven C."/>
            <person name="Soanes D.M."/>
            <person name="Talbot N.J."/>
            <person name="Templeton M."/>
            <person name="Yandava C."/>
            <person name="Yarden O."/>
            <person name="Zeng Q."/>
            <person name="Rollins J.A."/>
            <person name="Lebrun M.H."/>
            <person name="Dickman M."/>
        </authorList>
    </citation>
    <scope>NUCLEOTIDE SEQUENCE [LARGE SCALE GENOMIC DNA]</scope>
    <source>
        <strain evidence="2">ATCC 18683 / 1980 / Ss-1</strain>
    </source>
</reference>
<accession>A7ENM7</accession>
<evidence type="ECO:0000313" key="2">
    <source>
        <dbReference type="Proteomes" id="UP000001312"/>
    </source>
</evidence>
<dbReference type="KEGG" id="ssl:SS1G_06926"/>
<dbReference type="InParanoid" id="A7ENM7"/>
<name>A7ENM7_SCLS1</name>
<keyword evidence="2" id="KW-1185">Reference proteome</keyword>
<dbReference type="Proteomes" id="UP000001312">
    <property type="component" value="Unassembled WGS sequence"/>
</dbReference>
<evidence type="ECO:0000313" key="1">
    <source>
        <dbReference type="EMBL" id="EDO04443.1"/>
    </source>
</evidence>
<dbReference type="RefSeq" id="XP_001592685.1">
    <property type="nucleotide sequence ID" value="XM_001592635.1"/>
</dbReference>
<proteinExistence type="predicted"/>
<gene>
    <name evidence="1" type="ORF">SS1G_06926</name>
</gene>
<sequence>MSLVKARAEFGTPFRPMYMNISGYLAVKGARLDVSFESTIEAGGSNEHV</sequence>